<feature type="transmembrane region" description="Helical" evidence="6">
    <location>
        <begin position="88"/>
        <end position="106"/>
    </location>
</feature>
<feature type="transmembrane region" description="Helical" evidence="6">
    <location>
        <begin position="63"/>
        <end position="81"/>
    </location>
</feature>
<organism evidence="7 8">
    <name type="scientific">Sinorhizobium garamanticum</name>
    <dbReference type="NCBI Taxonomy" id="680247"/>
    <lineage>
        <taxon>Bacteria</taxon>
        <taxon>Pseudomonadati</taxon>
        <taxon>Pseudomonadota</taxon>
        <taxon>Alphaproteobacteria</taxon>
        <taxon>Hyphomicrobiales</taxon>
        <taxon>Rhizobiaceae</taxon>
        <taxon>Sinorhizobium/Ensifer group</taxon>
        <taxon>Sinorhizobium</taxon>
    </lineage>
</organism>
<protein>
    <submittedName>
        <fullName evidence="7">YitT family protein</fullName>
    </submittedName>
</protein>
<evidence type="ECO:0000256" key="1">
    <source>
        <dbReference type="ARBA" id="ARBA00004651"/>
    </source>
</evidence>
<dbReference type="RefSeq" id="WP_280660431.1">
    <property type="nucleotide sequence ID" value="NZ_CP120373.1"/>
</dbReference>
<keyword evidence="4 6" id="KW-1133">Transmembrane helix</keyword>
<evidence type="ECO:0000256" key="2">
    <source>
        <dbReference type="ARBA" id="ARBA00022475"/>
    </source>
</evidence>
<evidence type="ECO:0000256" key="4">
    <source>
        <dbReference type="ARBA" id="ARBA00022989"/>
    </source>
</evidence>
<feature type="transmembrane region" description="Helical" evidence="6">
    <location>
        <begin position="156"/>
        <end position="178"/>
    </location>
</feature>
<evidence type="ECO:0000256" key="5">
    <source>
        <dbReference type="ARBA" id="ARBA00023136"/>
    </source>
</evidence>
<keyword evidence="2" id="KW-1003">Cell membrane</keyword>
<keyword evidence="5 6" id="KW-0472">Membrane</keyword>
<dbReference type="Proteomes" id="UP001229355">
    <property type="component" value="Chromosome 1"/>
</dbReference>
<evidence type="ECO:0000256" key="3">
    <source>
        <dbReference type="ARBA" id="ARBA00022692"/>
    </source>
</evidence>
<evidence type="ECO:0000313" key="8">
    <source>
        <dbReference type="Proteomes" id="UP001229355"/>
    </source>
</evidence>
<dbReference type="PANTHER" id="PTHR33545:SF5">
    <property type="entry name" value="UPF0750 MEMBRANE PROTEIN YITT"/>
    <property type="match status" value="1"/>
</dbReference>
<evidence type="ECO:0000313" key="7">
    <source>
        <dbReference type="EMBL" id="WEX88436.1"/>
    </source>
</evidence>
<gene>
    <name evidence="7" type="ORF">PZN02_000918</name>
</gene>
<sequence>MKVDREARIAVAPTERHSLYEDALAILTGTLVVSLGVVIYSKAVLLTGSTAGLALLLQYATGAGFWLVFSLVNLPFYVLAVRRLGWPFALRTFLAVSLVSLFSRLTAQWVEFARIDPVYAAVAAGGLMGMGLLVLFRHRTGLGGINIVAIYLQEKWGIRAGYFQLAVDLAILAAAFFVLPPANLVLSIVGASVVNMILAINHKPGRYVGVT</sequence>
<dbReference type="InterPro" id="IPR051461">
    <property type="entry name" value="UPF0750_membrane"/>
</dbReference>
<comment type="subcellular location">
    <subcellularLocation>
        <location evidence="1">Cell membrane</location>
        <topology evidence="1">Multi-pass membrane protein</topology>
    </subcellularLocation>
</comment>
<feature type="transmembrane region" description="Helical" evidence="6">
    <location>
        <begin position="23"/>
        <end position="43"/>
    </location>
</feature>
<accession>A0ABY8DHI6</accession>
<reference evidence="7 8" key="1">
    <citation type="submission" date="2023-03" db="EMBL/GenBank/DDBJ databases">
        <authorList>
            <person name="Kaur S."/>
            <person name="Espinosa-Saiz D."/>
            <person name="Velazquez E."/>
            <person name="Menendez E."/>
            <person name="diCenzo G.C."/>
        </authorList>
    </citation>
    <scope>NUCLEOTIDE SEQUENCE [LARGE SCALE GENOMIC DNA]</scope>
    <source>
        <strain evidence="7 8">LMG 24692</strain>
    </source>
</reference>
<proteinExistence type="predicted"/>
<dbReference type="Pfam" id="PF02588">
    <property type="entry name" value="YitT_membrane"/>
    <property type="match status" value="1"/>
</dbReference>
<dbReference type="EMBL" id="CP120373">
    <property type="protein sequence ID" value="WEX88436.1"/>
    <property type="molecule type" value="Genomic_DNA"/>
</dbReference>
<keyword evidence="3 6" id="KW-0812">Transmembrane</keyword>
<feature type="transmembrane region" description="Helical" evidence="6">
    <location>
        <begin position="118"/>
        <end position="136"/>
    </location>
</feature>
<dbReference type="PANTHER" id="PTHR33545">
    <property type="entry name" value="UPF0750 MEMBRANE PROTEIN YITT-RELATED"/>
    <property type="match status" value="1"/>
</dbReference>
<evidence type="ECO:0000256" key="6">
    <source>
        <dbReference type="SAM" id="Phobius"/>
    </source>
</evidence>
<feature type="transmembrane region" description="Helical" evidence="6">
    <location>
        <begin position="184"/>
        <end position="201"/>
    </location>
</feature>
<keyword evidence="8" id="KW-1185">Reference proteome</keyword>
<name>A0ABY8DHI6_9HYPH</name>
<dbReference type="InterPro" id="IPR003740">
    <property type="entry name" value="YitT"/>
</dbReference>